<feature type="domain" description="Deacetylase PdaC" evidence="3">
    <location>
        <begin position="79"/>
        <end position="169"/>
    </location>
</feature>
<feature type="domain" description="DUF3298" evidence="2">
    <location>
        <begin position="195"/>
        <end position="265"/>
    </location>
</feature>
<keyword evidence="1" id="KW-0732">Signal</keyword>
<dbReference type="Pfam" id="PF11738">
    <property type="entry name" value="DUF3298"/>
    <property type="match status" value="1"/>
</dbReference>
<dbReference type="InterPro" id="IPR021729">
    <property type="entry name" value="DUF3298"/>
</dbReference>
<evidence type="ECO:0000256" key="1">
    <source>
        <dbReference type="SAM" id="SignalP"/>
    </source>
</evidence>
<evidence type="ECO:0000313" key="4">
    <source>
        <dbReference type="EMBL" id="SDM11930.1"/>
    </source>
</evidence>
<dbReference type="OrthoDB" id="594879at2"/>
<feature type="chain" id="PRO_5011747455" evidence="1">
    <location>
        <begin position="19"/>
        <end position="280"/>
    </location>
</feature>
<keyword evidence="5" id="KW-1185">Reference proteome</keyword>
<proteinExistence type="predicted"/>
<dbReference type="InterPro" id="IPR025303">
    <property type="entry name" value="PdaC"/>
</dbReference>
<gene>
    <name evidence="4" type="ORF">SAMN05421823_110219</name>
</gene>
<organism evidence="4 5">
    <name type="scientific">Catalinimonas alkaloidigena</name>
    <dbReference type="NCBI Taxonomy" id="1075417"/>
    <lineage>
        <taxon>Bacteria</taxon>
        <taxon>Pseudomonadati</taxon>
        <taxon>Bacteroidota</taxon>
        <taxon>Cytophagia</taxon>
        <taxon>Cytophagales</taxon>
        <taxon>Catalimonadaceae</taxon>
        <taxon>Catalinimonas</taxon>
    </lineage>
</organism>
<evidence type="ECO:0000313" key="5">
    <source>
        <dbReference type="Proteomes" id="UP000198510"/>
    </source>
</evidence>
<dbReference type="Gene3D" id="3.30.565.40">
    <property type="entry name" value="Fervidobacterium nodosum Rt17-B1 like"/>
    <property type="match status" value="1"/>
</dbReference>
<dbReference type="STRING" id="1075417.SAMN05421823_110219"/>
<sequence length="280" mass="31856">MKKRLVFLWILGLLAACVSDEEPATLTWLPEPIAGDTLVVPLPFHPPSTHVTLHPSGLYEIVSFDTLMGDCGLQGRSAACARLFYRFPRFIDPMGQALRQSLNQTVTRYLYNGTRETTFGNYTPAPPAQFANDASYQWRIRKEVRVIRRDSIVSLQLESFEYTGGAHSIHDLTYLNFDAASGTPLTLNVLLSEEGREQLRDLAENRFRQKYGIDPGQSLQEAGYWFEEDRFYLPDNFFPGKDSLLFHYRLYEVAPYTLGEPSVAFSRQEVAQLSQGPLSW</sequence>
<dbReference type="InterPro" id="IPR037126">
    <property type="entry name" value="PdaC/RsiV-like_sf"/>
</dbReference>
<dbReference type="Gene3D" id="3.90.640.20">
    <property type="entry name" value="Heat-shock cognate protein, ATPase"/>
    <property type="match status" value="1"/>
</dbReference>
<accession>A0A1G9QM26</accession>
<feature type="signal peptide" evidence="1">
    <location>
        <begin position="1"/>
        <end position="18"/>
    </location>
</feature>
<dbReference type="Pfam" id="PF13739">
    <property type="entry name" value="PdaC"/>
    <property type="match status" value="1"/>
</dbReference>
<dbReference type="EMBL" id="FNFO01000010">
    <property type="protein sequence ID" value="SDM11930.1"/>
    <property type="molecule type" value="Genomic_DNA"/>
</dbReference>
<dbReference type="RefSeq" id="WP_089686321.1">
    <property type="nucleotide sequence ID" value="NZ_FNFO01000010.1"/>
</dbReference>
<reference evidence="4 5" key="1">
    <citation type="submission" date="2016-10" db="EMBL/GenBank/DDBJ databases">
        <authorList>
            <person name="de Groot N.N."/>
        </authorList>
    </citation>
    <scope>NUCLEOTIDE SEQUENCE [LARGE SCALE GENOMIC DNA]</scope>
    <source>
        <strain evidence="4 5">DSM 25186</strain>
    </source>
</reference>
<evidence type="ECO:0000259" key="2">
    <source>
        <dbReference type="Pfam" id="PF11738"/>
    </source>
</evidence>
<dbReference type="PROSITE" id="PS51257">
    <property type="entry name" value="PROKAR_LIPOPROTEIN"/>
    <property type="match status" value="1"/>
</dbReference>
<dbReference type="AlphaFoldDB" id="A0A1G9QM26"/>
<dbReference type="Proteomes" id="UP000198510">
    <property type="component" value="Unassembled WGS sequence"/>
</dbReference>
<evidence type="ECO:0000259" key="3">
    <source>
        <dbReference type="Pfam" id="PF13739"/>
    </source>
</evidence>
<protein>
    <submittedName>
        <fullName evidence="4">Uncharacterized protein</fullName>
    </submittedName>
</protein>
<name>A0A1G9QM26_9BACT</name>